<evidence type="ECO:0000313" key="2">
    <source>
        <dbReference type="EMBL" id="KAE8392227.1"/>
    </source>
</evidence>
<evidence type="ECO:0000256" key="1">
    <source>
        <dbReference type="SAM" id="MobiDB-lite"/>
    </source>
</evidence>
<organism evidence="2">
    <name type="scientific">Petromyces alliaceus</name>
    <name type="common">Aspergillus alliaceus</name>
    <dbReference type="NCBI Taxonomy" id="209559"/>
    <lineage>
        <taxon>Eukaryota</taxon>
        <taxon>Fungi</taxon>
        <taxon>Dikarya</taxon>
        <taxon>Ascomycota</taxon>
        <taxon>Pezizomycotina</taxon>
        <taxon>Eurotiomycetes</taxon>
        <taxon>Eurotiomycetidae</taxon>
        <taxon>Eurotiales</taxon>
        <taxon>Aspergillaceae</taxon>
        <taxon>Aspergillus</taxon>
        <taxon>Aspergillus subgen. Circumdati</taxon>
    </lineage>
</organism>
<gene>
    <name evidence="2" type="ORF">BDV23DRAFT_58840</name>
</gene>
<reference evidence="2" key="1">
    <citation type="submission" date="2019-04" db="EMBL/GenBank/DDBJ databases">
        <title>Friends and foes A comparative genomics studyof 23 Aspergillus species from section Flavi.</title>
        <authorList>
            <consortium name="DOE Joint Genome Institute"/>
            <person name="Kjaerbolling I."/>
            <person name="Vesth T."/>
            <person name="Frisvad J.C."/>
            <person name="Nybo J.L."/>
            <person name="Theobald S."/>
            <person name="Kildgaard S."/>
            <person name="Isbrandt T."/>
            <person name="Kuo A."/>
            <person name="Sato A."/>
            <person name="Lyhne E.K."/>
            <person name="Kogle M.E."/>
            <person name="Wiebenga A."/>
            <person name="Kun R.S."/>
            <person name="Lubbers R.J."/>
            <person name="Makela M.R."/>
            <person name="Barry K."/>
            <person name="Chovatia M."/>
            <person name="Clum A."/>
            <person name="Daum C."/>
            <person name="Haridas S."/>
            <person name="He G."/>
            <person name="LaButti K."/>
            <person name="Lipzen A."/>
            <person name="Mondo S."/>
            <person name="Riley R."/>
            <person name="Salamov A."/>
            <person name="Simmons B.A."/>
            <person name="Magnuson J.K."/>
            <person name="Henrissat B."/>
            <person name="Mortensen U.H."/>
            <person name="Larsen T.O."/>
            <person name="Devries R.P."/>
            <person name="Grigoriev I.V."/>
            <person name="Machida M."/>
            <person name="Baker S.E."/>
            <person name="Andersen M.R."/>
        </authorList>
    </citation>
    <scope>NUCLEOTIDE SEQUENCE [LARGE SCALE GENOMIC DNA]</scope>
    <source>
        <strain evidence="2">IBT 14317</strain>
    </source>
</reference>
<protein>
    <submittedName>
        <fullName evidence="2">Uncharacterized protein</fullName>
    </submittedName>
</protein>
<accession>A0A5N7CED3</accession>
<proteinExistence type="predicted"/>
<dbReference type="EMBL" id="ML735239">
    <property type="protein sequence ID" value="KAE8392227.1"/>
    <property type="molecule type" value="Genomic_DNA"/>
</dbReference>
<dbReference type="Proteomes" id="UP000326877">
    <property type="component" value="Unassembled WGS sequence"/>
</dbReference>
<feature type="compositionally biased region" description="Basic residues" evidence="1">
    <location>
        <begin position="47"/>
        <end position="57"/>
    </location>
</feature>
<sequence length="155" mass="17451">MEGWRYPCPFQSPVDGAPGAVHGCELFFQPAPRSRLKSQCSDPPHCRSPKRNPRVKGCRGDNTSHRHQASRKLYRSILRTEVPIHTSCDIVSLSCRYHHVRSGTRHRRLSTGVWLPGFYPGLICPPGLGSVATLRPRGTIKPCHRARLDCRHVDP</sequence>
<name>A0A5N7CED3_PETAA</name>
<dbReference type="AlphaFoldDB" id="A0A5N7CED3"/>
<feature type="region of interest" description="Disordered" evidence="1">
    <location>
        <begin position="35"/>
        <end position="65"/>
    </location>
</feature>